<protein>
    <submittedName>
        <fullName evidence="2">NAD(P)H-dependent oxidoreductase</fullName>
    </submittedName>
</protein>
<dbReference type="InterPro" id="IPR029039">
    <property type="entry name" value="Flavoprotein-like_sf"/>
</dbReference>
<dbReference type="GO" id="GO:0010181">
    <property type="term" value="F:FMN binding"/>
    <property type="evidence" value="ECO:0007669"/>
    <property type="project" value="TreeGrafter"/>
</dbReference>
<accession>A0A432V4U8</accession>
<dbReference type="Proteomes" id="UP000281647">
    <property type="component" value="Unassembled WGS sequence"/>
</dbReference>
<evidence type="ECO:0000259" key="1">
    <source>
        <dbReference type="Pfam" id="PF03358"/>
    </source>
</evidence>
<organism evidence="2 3">
    <name type="scientific">Borborobacter arsenicus</name>
    <dbReference type="NCBI Taxonomy" id="1851146"/>
    <lineage>
        <taxon>Bacteria</taxon>
        <taxon>Pseudomonadati</taxon>
        <taxon>Pseudomonadota</taxon>
        <taxon>Alphaproteobacteria</taxon>
        <taxon>Hyphomicrobiales</taxon>
        <taxon>Phyllobacteriaceae</taxon>
        <taxon>Borborobacter</taxon>
    </lineage>
</organism>
<dbReference type="InterPro" id="IPR050712">
    <property type="entry name" value="NAD(P)H-dep_reductase"/>
</dbReference>
<feature type="domain" description="NADPH-dependent FMN reductase-like" evidence="1">
    <location>
        <begin position="18"/>
        <end position="160"/>
    </location>
</feature>
<evidence type="ECO:0000313" key="2">
    <source>
        <dbReference type="EMBL" id="RUM97168.1"/>
    </source>
</evidence>
<dbReference type="GO" id="GO:0016491">
    <property type="term" value="F:oxidoreductase activity"/>
    <property type="evidence" value="ECO:0007669"/>
    <property type="project" value="InterPro"/>
</dbReference>
<dbReference type="EMBL" id="RKST01000014">
    <property type="protein sequence ID" value="RUM97168.1"/>
    <property type="molecule type" value="Genomic_DNA"/>
</dbReference>
<dbReference type="OrthoDB" id="9812295at2"/>
<dbReference type="PANTHER" id="PTHR30543">
    <property type="entry name" value="CHROMATE REDUCTASE"/>
    <property type="match status" value="1"/>
</dbReference>
<proteinExistence type="predicted"/>
<dbReference type="Pfam" id="PF03358">
    <property type="entry name" value="FMN_red"/>
    <property type="match status" value="1"/>
</dbReference>
<dbReference type="PANTHER" id="PTHR30543:SF21">
    <property type="entry name" value="NAD(P)H-DEPENDENT FMN REDUCTASE LOT6"/>
    <property type="match status" value="1"/>
</dbReference>
<reference evidence="2 3" key="1">
    <citation type="submission" date="2018-11" db="EMBL/GenBank/DDBJ databases">
        <title>Pseudaminobacter arsenicus sp. nov., an arsenic-resistant bacterium isolated from arsenic-rich aquifers.</title>
        <authorList>
            <person name="Mu Y."/>
        </authorList>
    </citation>
    <scope>NUCLEOTIDE SEQUENCE [LARGE SCALE GENOMIC DNA]</scope>
    <source>
        <strain evidence="2 3">CB3</strain>
    </source>
</reference>
<evidence type="ECO:0000313" key="3">
    <source>
        <dbReference type="Proteomes" id="UP000281647"/>
    </source>
</evidence>
<dbReference type="GO" id="GO:0005829">
    <property type="term" value="C:cytosol"/>
    <property type="evidence" value="ECO:0007669"/>
    <property type="project" value="TreeGrafter"/>
</dbReference>
<dbReference type="Gene3D" id="3.40.50.360">
    <property type="match status" value="1"/>
</dbReference>
<dbReference type="AlphaFoldDB" id="A0A432V4U8"/>
<gene>
    <name evidence="2" type="ORF">EET67_14675</name>
</gene>
<name>A0A432V4U8_9HYPH</name>
<sequence>MQIGRGQSGGDGEVGPLRVAVLVGSARQGSLNRSLALAMMRLGDDRLAFDVPALDELPLFNQSVLEAGMPQPVARLQSTIQAADGVLIVTPEHNRSITALLKNALDWLSRPAGANSWTGKPVAIAGASAGRLGTVAAQQHLRAILGYLDMPTMGQPEVYLQLTASLITPEGDITDESTKAFLQGYMHKFHHWVRTHRRVDAPALG</sequence>
<keyword evidence="3" id="KW-1185">Reference proteome</keyword>
<comment type="caution">
    <text evidence="2">The sequence shown here is derived from an EMBL/GenBank/DDBJ whole genome shotgun (WGS) entry which is preliminary data.</text>
</comment>
<dbReference type="InterPro" id="IPR005025">
    <property type="entry name" value="FMN_Rdtase-like_dom"/>
</dbReference>
<dbReference type="SUPFAM" id="SSF52218">
    <property type="entry name" value="Flavoproteins"/>
    <property type="match status" value="1"/>
</dbReference>